<evidence type="ECO:0000256" key="8">
    <source>
        <dbReference type="ARBA" id="ARBA00023146"/>
    </source>
</evidence>
<evidence type="ECO:0000256" key="9">
    <source>
        <dbReference type="ARBA" id="ARBA00030268"/>
    </source>
</evidence>
<evidence type="ECO:0000256" key="3">
    <source>
        <dbReference type="ARBA" id="ARBA00013161"/>
    </source>
</evidence>
<dbReference type="PRINTS" id="PR01039">
    <property type="entry name" value="TRNASYNTHTRP"/>
</dbReference>
<dbReference type="EC" id="6.1.1.2" evidence="3"/>
<comment type="catalytic activity">
    <reaction evidence="10">
        <text>tRNA(Trp) + L-tryptophan + ATP = L-tryptophyl-tRNA(Trp) + AMP + diphosphate + H(+)</text>
        <dbReference type="Rhea" id="RHEA:24080"/>
        <dbReference type="Rhea" id="RHEA-COMP:9671"/>
        <dbReference type="Rhea" id="RHEA-COMP:9705"/>
        <dbReference type="ChEBI" id="CHEBI:15378"/>
        <dbReference type="ChEBI" id="CHEBI:30616"/>
        <dbReference type="ChEBI" id="CHEBI:33019"/>
        <dbReference type="ChEBI" id="CHEBI:57912"/>
        <dbReference type="ChEBI" id="CHEBI:78442"/>
        <dbReference type="ChEBI" id="CHEBI:78535"/>
        <dbReference type="ChEBI" id="CHEBI:456215"/>
        <dbReference type="EC" id="6.1.1.2"/>
    </reaction>
</comment>
<dbReference type="GO" id="GO:0004830">
    <property type="term" value="F:tryptophan-tRNA ligase activity"/>
    <property type="evidence" value="ECO:0007669"/>
    <property type="project" value="UniProtKB-EC"/>
</dbReference>
<dbReference type="NCBIfam" id="TIGR00233">
    <property type="entry name" value="trpS"/>
    <property type="match status" value="1"/>
</dbReference>
<evidence type="ECO:0000256" key="13">
    <source>
        <dbReference type="ARBA" id="ARBA00080951"/>
    </source>
</evidence>
<comment type="subcellular location">
    <subcellularLocation>
        <location evidence="1">Mitochondrion matrix</location>
    </subcellularLocation>
</comment>
<dbReference type="InterPro" id="IPR014729">
    <property type="entry name" value="Rossmann-like_a/b/a_fold"/>
</dbReference>
<dbReference type="PANTHER" id="PTHR43766:SF1">
    <property type="entry name" value="TRYPTOPHAN--TRNA LIGASE, MITOCHONDRIAL"/>
    <property type="match status" value="1"/>
</dbReference>
<dbReference type="Proteomes" id="UP001516400">
    <property type="component" value="Unassembled WGS sequence"/>
</dbReference>
<evidence type="ECO:0000256" key="6">
    <source>
        <dbReference type="ARBA" id="ARBA00022840"/>
    </source>
</evidence>
<dbReference type="AlphaFoldDB" id="A0ABD2NQK7"/>
<protein>
    <recommendedName>
        <fullName evidence="12">Tryptophan--tRNA ligase, mitochondrial</fullName>
        <ecNumber evidence="3">6.1.1.2</ecNumber>
    </recommendedName>
    <alternativeName>
        <fullName evidence="13">(Mt)TrpRS</fullName>
    </alternativeName>
    <alternativeName>
        <fullName evidence="9">Tryptophanyl-tRNA synthetase</fullName>
    </alternativeName>
</protein>
<dbReference type="InterPro" id="IPR001412">
    <property type="entry name" value="aa-tRNA-synth_I_CS"/>
</dbReference>
<evidence type="ECO:0000256" key="7">
    <source>
        <dbReference type="ARBA" id="ARBA00022917"/>
    </source>
</evidence>
<evidence type="ECO:0000256" key="12">
    <source>
        <dbReference type="ARBA" id="ARBA00069760"/>
    </source>
</evidence>
<dbReference type="InterPro" id="IPR002305">
    <property type="entry name" value="aa-tRNA-synth_Ic"/>
</dbReference>
<evidence type="ECO:0000256" key="10">
    <source>
        <dbReference type="ARBA" id="ARBA00049929"/>
    </source>
</evidence>
<keyword evidence="8 14" id="KW-0030">Aminoacyl-tRNA synthetase</keyword>
<evidence type="ECO:0000256" key="2">
    <source>
        <dbReference type="ARBA" id="ARBA00005594"/>
    </source>
</evidence>
<dbReference type="InterPro" id="IPR050203">
    <property type="entry name" value="Trp-tRNA_synthetase"/>
</dbReference>
<keyword evidence="4 14" id="KW-0436">Ligase</keyword>
<dbReference type="CDD" id="cd00806">
    <property type="entry name" value="TrpRS_core"/>
    <property type="match status" value="1"/>
</dbReference>
<reference evidence="15 16" key="1">
    <citation type="journal article" date="2021" name="BMC Biol.">
        <title>Horizontally acquired antibacterial genes associated with adaptive radiation of ladybird beetles.</title>
        <authorList>
            <person name="Li H.S."/>
            <person name="Tang X.F."/>
            <person name="Huang Y.H."/>
            <person name="Xu Z.Y."/>
            <person name="Chen M.L."/>
            <person name="Du X.Y."/>
            <person name="Qiu B.Y."/>
            <person name="Chen P.T."/>
            <person name="Zhang W."/>
            <person name="Slipinski A."/>
            <person name="Escalona H.E."/>
            <person name="Waterhouse R.M."/>
            <person name="Zwick A."/>
            <person name="Pang H."/>
        </authorList>
    </citation>
    <scope>NUCLEOTIDE SEQUENCE [LARGE SCALE GENOMIC DNA]</scope>
    <source>
        <strain evidence="15">SYSU2018</strain>
    </source>
</reference>
<dbReference type="EMBL" id="JABFTP020000144">
    <property type="protein sequence ID" value="KAL3280904.1"/>
    <property type="molecule type" value="Genomic_DNA"/>
</dbReference>
<dbReference type="FunFam" id="3.40.50.620:FF:000082">
    <property type="entry name" value="MSW1p Mitochondrial tryptophanyl-tRNA synthetase"/>
    <property type="match status" value="1"/>
</dbReference>
<comment type="caution">
    <text evidence="15">The sequence shown here is derived from an EMBL/GenBank/DDBJ whole genome shotgun (WGS) entry which is preliminary data.</text>
</comment>
<dbReference type="SUPFAM" id="SSF52374">
    <property type="entry name" value="Nucleotidylyl transferase"/>
    <property type="match status" value="1"/>
</dbReference>
<evidence type="ECO:0000313" key="15">
    <source>
        <dbReference type="EMBL" id="KAL3280904.1"/>
    </source>
</evidence>
<accession>A0ABD2NQK7</accession>
<dbReference type="Gene3D" id="1.10.240.10">
    <property type="entry name" value="Tyrosyl-Transfer RNA Synthetase"/>
    <property type="match status" value="1"/>
</dbReference>
<dbReference type="Gene3D" id="3.40.50.620">
    <property type="entry name" value="HUPs"/>
    <property type="match status" value="1"/>
</dbReference>
<dbReference type="GO" id="GO:0005524">
    <property type="term" value="F:ATP binding"/>
    <property type="evidence" value="ECO:0007669"/>
    <property type="project" value="UniProtKB-KW"/>
</dbReference>
<dbReference type="GO" id="GO:0006412">
    <property type="term" value="P:translation"/>
    <property type="evidence" value="ECO:0007669"/>
    <property type="project" value="UniProtKB-KW"/>
</dbReference>
<comment type="similarity">
    <text evidence="2 14">Belongs to the class-I aminoacyl-tRNA synthetase family.</text>
</comment>
<dbReference type="GO" id="GO:0005759">
    <property type="term" value="C:mitochondrial matrix"/>
    <property type="evidence" value="ECO:0007669"/>
    <property type="project" value="UniProtKB-SubCell"/>
</dbReference>
<evidence type="ECO:0000256" key="1">
    <source>
        <dbReference type="ARBA" id="ARBA00004305"/>
    </source>
</evidence>
<keyword evidence="6 14" id="KW-0067">ATP-binding</keyword>
<comment type="function">
    <text evidence="11">Catalyzes the attachment of tryptophan to tRNA(Trp) in a two-step reaction: tryptophan is first activated by ATP to form Trp-AMP and then transferred to the acceptor end of tRNA(Trp).</text>
</comment>
<keyword evidence="16" id="KW-1185">Reference proteome</keyword>
<organism evidence="15 16">
    <name type="scientific">Cryptolaemus montrouzieri</name>
    <dbReference type="NCBI Taxonomy" id="559131"/>
    <lineage>
        <taxon>Eukaryota</taxon>
        <taxon>Metazoa</taxon>
        <taxon>Ecdysozoa</taxon>
        <taxon>Arthropoda</taxon>
        <taxon>Hexapoda</taxon>
        <taxon>Insecta</taxon>
        <taxon>Pterygota</taxon>
        <taxon>Neoptera</taxon>
        <taxon>Endopterygota</taxon>
        <taxon>Coleoptera</taxon>
        <taxon>Polyphaga</taxon>
        <taxon>Cucujiformia</taxon>
        <taxon>Coccinelloidea</taxon>
        <taxon>Coccinellidae</taxon>
        <taxon>Scymninae</taxon>
        <taxon>Scymnini</taxon>
        <taxon>Cryptolaemus</taxon>
    </lineage>
</organism>
<keyword evidence="5 14" id="KW-0547">Nucleotide-binding</keyword>
<dbReference type="FunFam" id="1.10.240.10:FF:000002">
    <property type="entry name" value="Tryptophan--tRNA ligase"/>
    <property type="match status" value="1"/>
</dbReference>
<dbReference type="InterPro" id="IPR002306">
    <property type="entry name" value="Trp-tRNA-ligase"/>
</dbReference>
<evidence type="ECO:0000256" key="14">
    <source>
        <dbReference type="RuleBase" id="RU363036"/>
    </source>
</evidence>
<dbReference type="PANTHER" id="PTHR43766">
    <property type="entry name" value="TRYPTOPHAN--TRNA LIGASE, MITOCHONDRIAL"/>
    <property type="match status" value="1"/>
</dbReference>
<dbReference type="Pfam" id="PF00579">
    <property type="entry name" value="tRNA-synt_1b"/>
    <property type="match status" value="1"/>
</dbReference>
<gene>
    <name evidence="15" type="ORF">HHI36_004131</name>
</gene>
<evidence type="ECO:0000256" key="4">
    <source>
        <dbReference type="ARBA" id="ARBA00022598"/>
    </source>
</evidence>
<dbReference type="PROSITE" id="PS00178">
    <property type="entry name" value="AA_TRNA_LIGASE_I"/>
    <property type="match status" value="1"/>
</dbReference>
<sequence>MILQRSFPALHSLSSKYNLNRVRYLGSSITKLSSPETKACVSKPRRIFSGIQPTGMIHLGNYLGAIVQWKKLQDDNEDVILELADLHSITLPQDPKTLSKNILEMTATLLACGINPDKVLLFQQSMVSTHSEISWLLGCICTMARLNHLPTFKEKSASLKDIPLGLYIYPVLQAADILAYKATHVPVGEDQFQHIQLTQDLAKMFNNRYGYCFPIPHAIVTDNDTSRLKSLRQPLKKMSKSDPDPKSRICLLDKPEDIAMKLKKAVTDFISEVTYDPENRPGVSNLLSIHSFLSNKTIDEICRESQGLNTGQYKTSVADAIIAHIQPIQKEYYSLLSDEKYLFQVLRNGAETAYEISHATLKEMKQKLGLEVLLELSKVKAAMQ</sequence>
<evidence type="ECO:0000313" key="16">
    <source>
        <dbReference type="Proteomes" id="UP001516400"/>
    </source>
</evidence>
<keyword evidence="7 14" id="KW-0648">Protein biosynthesis</keyword>
<dbReference type="HAMAP" id="MF_00140_B">
    <property type="entry name" value="Trp_tRNA_synth_B"/>
    <property type="match status" value="1"/>
</dbReference>
<proteinExistence type="inferred from homology"/>
<evidence type="ECO:0000256" key="11">
    <source>
        <dbReference type="ARBA" id="ARBA00059972"/>
    </source>
</evidence>
<dbReference type="InterPro" id="IPR024109">
    <property type="entry name" value="Trp-tRNA-ligase_bac-type"/>
</dbReference>
<evidence type="ECO:0000256" key="5">
    <source>
        <dbReference type="ARBA" id="ARBA00022741"/>
    </source>
</evidence>
<name>A0ABD2NQK7_9CUCU</name>